<protein>
    <submittedName>
        <fullName evidence="1">Uncharacterized protein</fullName>
    </submittedName>
</protein>
<accession>A0A427B823</accession>
<evidence type="ECO:0000313" key="1">
    <source>
        <dbReference type="EMBL" id="RRT84618.1"/>
    </source>
</evidence>
<sequence>PITANRPTLRRIEFNDPTKSRGKLASNYEWSYRLIEVVQEGTYHLRTTYSVMLPRIWYIVNLKKYYP</sequence>
<proteinExistence type="predicted"/>
<dbReference type="EMBL" id="AMZH03000263">
    <property type="protein sequence ID" value="RRT84618.1"/>
    <property type="molecule type" value="Genomic_DNA"/>
</dbReference>
<dbReference type="Proteomes" id="UP000287651">
    <property type="component" value="Unassembled WGS sequence"/>
</dbReference>
<reference evidence="1 2" key="1">
    <citation type="journal article" date="2014" name="Agronomy (Basel)">
        <title>A Draft Genome Sequence for Ensete ventricosum, the Drought-Tolerant Tree Against Hunger.</title>
        <authorList>
            <person name="Harrison J."/>
            <person name="Moore K.A."/>
            <person name="Paszkiewicz K."/>
            <person name="Jones T."/>
            <person name="Grant M."/>
            <person name="Ambacheew D."/>
            <person name="Muzemil S."/>
            <person name="Studholme D.J."/>
        </authorList>
    </citation>
    <scope>NUCLEOTIDE SEQUENCE [LARGE SCALE GENOMIC DNA]</scope>
</reference>
<gene>
    <name evidence="1" type="ORF">B296_00012480</name>
</gene>
<organism evidence="1 2">
    <name type="scientific">Ensete ventricosum</name>
    <name type="common">Abyssinian banana</name>
    <name type="synonym">Musa ensete</name>
    <dbReference type="NCBI Taxonomy" id="4639"/>
    <lineage>
        <taxon>Eukaryota</taxon>
        <taxon>Viridiplantae</taxon>
        <taxon>Streptophyta</taxon>
        <taxon>Embryophyta</taxon>
        <taxon>Tracheophyta</taxon>
        <taxon>Spermatophyta</taxon>
        <taxon>Magnoliopsida</taxon>
        <taxon>Liliopsida</taxon>
        <taxon>Zingiberales</taxon>
        <taxon>Musaceae</taxon>
        <taxon>Ensete</taxon>
    </lineage>
</organism>
<comment type="caution">
    <text evidence="1">The sequence shown here is derived from an EMBL/GenBank/DDBJ whole genome shotgun (WGS) entry which is preliminary data.</text>
</comment>
<dbReference type="AlphaFoldDB" id="A0A427B823"/>
<evidence type="ECO:0000313" key="2">
    <source>
        <dbReference type="Proteomes" id="UP000287651"/>
    </source>
</evidence>
<feature type="non-terminal residue" evidence="1">
    <location>
        <position position="1"/>
    </location>
</feature>
<name>A0A427B823_ENSVE</name>